<feature type="transmembrane region" description="Helical" evidence="8">
    <location>
        <begin position="12"/>
        <end position="34"/>
    </location>
</feature>
<gene>
    <name evidence="9" type="ORF">PVAND_012117</name>
</gene>
<dbReference type="OrthoDB" id="10050858at2759"/>
<dbReference type="Proteomes" id="UP001107558">
    <property type="component" value="Chromosome 1"/>
</dbReference>
<protein>
    <recommendedName>
        <fullName evidence="7">Nuclear envelope membrane protein</fullName>
    </recommendedName>
    <alternativeName>
        <fullName evidence="6">Nuclear rim protein</fullName>
    </alternativeName>
</protein>
<feature type="transmembrane region" description="Helical" evidence="8">
    <location>
        <begin position="132"/>
        <end position="153"/>
    </location>
</feature>
<comment type="caution">
    <text evidence="9">The sequence shown here is derived from an EMBL/GenBank/DDBJ whole genome shotgun (WGS) entry which is preliminary data.</text>
</comment>
<dbReference type="AlphaFoldDB" id="A0A9J6CKM5"/>
<evidence type="ECO:0000256" key="7">
    <source>
        <dbReference type="ARBA" id="ARBA00032957"/>
    </source>
</evidence>
<dbReference type="InterPro" id="IPR033580">
    <property type="entry name" value="Nurim-like"/>
</dbReference>
<comment type="similarity">
    <text evidence="2">Belongs to the nurim family.</text>
</comment>
<evidence type="ECO:0000256" key="1">
    <source>
        <dbReference type="ARBA" id="ARBA00004473"/>
    </source>
</evidence>
<dbReference type="GO" id="GO:0005637">
    <property type="term" value="C:nuclear inner membrane"/>
    <property type="evidence" value="ECO:0007669"/>
    <property type="project" value="UniProtKB-SubCell"/>
</dbReference>
<proteinExistence type="inferred from homology"/>
<keyword evidence="3 8" id="KW-0812">Transmembrane</keyword>
<dbReference type="PANTHER" id="PTHR31040">
    <property type="entry name" value="NURIM"/>
    <property type="match status" value="1"/>
</dbReference>
<feature type="transmembrane region" description="Helical" evidence="8">
    <location>
        <begin position="54"/>
        <end position="74"/>
    </location>
</feature>
<evidence type="ECO:0000256" key="5">
    <source>
        <dbReference type="ARBA" id="ARBA00023136"/>
    </source>
</evidence>
<name>A0A9J6CKM5_POLVA</name>
<reference evidence="9" key="1">
    <citation type="submission" date="2021-03" db="EMBL/GenBank/DDBJ databases">
        <title>Chromosome level genome of the anhydrobiotic midge Polypedilum vanderplanki.</title>
        <authorList>
            <person name="Yoshida Y."/>
            <person name="Kikawada T."/>
            <person name="Gusev O."/>
        </authorList>
    </citation>
    <scope>NUCLEOTIDE SEQUENCE</scope>
    <source>
        <strain evidence="9">NIAS01</strain>
        <tissue evidence="9">Whole body or cell culture</tissue>
    </source>
</reference>
<evidence type="ECO:0000256" key="6">
    <source>
        <dbReference type="ARBA" id="ARBA00031700"/>
    </source>
</evidence>
<keyword evidence="4 8" id="KW-1133">Transmembrane helix</keyword>
<organism evidence="9 10">
    <name type="scientific">Polypedilum vanderplanki</name>
    <name type="common">Sleeping chironomid midge</name>
    <dbReference type="NCBI Taxonomy" id="319348"/>
    <lineage>
        <taxon>Eukaryota</taxon>
        <taxon>Metazoa</taxon>
        <taxon>Ecdysozoa</taxon>
        <taxon>Arthropoda</taxon>
        <taxon>Hexapoda</taxon>
        <taxon>Insecta</taxon>
        <taxon>Pterygota</taxon>
        <taxon>Neoptera</taxon>
        <taxon>Endopterygota</taxon>
        <taxon>Diptera</taxon>
        <taxon>Nematocera</taxon>
        <taxon>Chironomoidea</taxon>
        <taxon>Chironomidae</taxon>
        <taxon>Chironominae</taxon>
        <taxon>Polypedilum</taxon>
        <taxon>Polypedilum</taxon>
    </lineage>
</organism>
<evidence type="ECO:0000256" key="3">
    <source>
        <dbReference type="ARBA" id="ARBA00022692"/>
    </source>
</evidence>
<evidence type="ECO:0000313" key="10">
    <source>
        <dbReference type="Proteomes" id="UP001107558"/>
    </source>
</evidence>
<evidence type="ECO:0000256" key="8">
    <source>
        <dbReference type="SAM" id="Phobius"/>
    </source>
</evidence>
<feature type="transmembrane region" description="Helical" evidence="8">
    <location>
        <begin position="95"/>
        <end position="112"/>
    </location>
</feature>
<keyword evidence="5 8" id="KW-0472">Membrane</keyword>
<evidence type="ECO:0000256" key="2">
    <source>
        <dbReference type="ARBA" id="ARBA00010631"/>
    </source>
</evidence>
<sequence length="254" mass="30114">MYIARAKQVICALFALLSLSVTLYSIVKFVLFVSTPSWSGKIDRVIKSSEWKQTIRTLFYNTIWLVLFILHHSFGKHESIKKFWEKIGFKNIERAVYNIVSSLILLQMVERWTIANKWTLWSFTIKEYSPVWYIYVLSHAVLWLIIFGGSLLMDLPEILGIKQVYYNVKGLNDPSLYKAIQHNRLLASIRHPSYIGFSLLFWITNLMSLDRFILATLLSLYMFVAWSPDLKDYEYQKQQLELKKLELRYDFKQK</sequence>
<dbReference type="PANTHER" id="PTHR31040:SF1">
    <property type="entry name" value="NURIM"/>
    <property type="match status" value="1"/>
</dbReference>
<accession>A0A9J6CKM5</accession>
<evidence type="ECO:0000313" key="9">
    <source>
        <dbReference type="EMBL" id="KAG5682786.1"/>
    </source>
</evidence>
<comment type="subcellular location">
    <subcellularLocation>
        <location evidence="1">Nucleus inner membrane</location>
        <topology evidence="1">Multi-pass membrane protein</topology>
    </subcellularLocation>
</comment>
<dbReference type="EMBL" id="JADBJN010000001">
    <property type="protein sequence ID" value="KAG5682786.1"/>
    <property type="molecule type" value="Genomic_DNA"/>
</dbReference>
<evidence type="ECO:0000256" key="4">
    <source>
        <dbReference type="ARBA" id="ARBA00022989"/>
    </source>
</evidence>
<keyword evidence="10" id="KW-1185">Reference proteome</keyword>
<feature type="transmembrane region" description="Helical" evidence="8">
    <location>
        <begin position="199"/>
        <end position="224"/>
    </location>
</feature>